<dbReference type="RefSeq" id="WP_197532366.1">
    <property type="nucleotide sequence ID" value="NZ_SJPP01000001.1"/>
</dbReference>
<organism evidence="2 3">
    <name type="scientific">Symmachiella macrocystis</name>
    <dbReference type="NCBI Taxonomy" id="2527985"/>
    <lineage>
        <taxon>Bacteria</taxon>
        <taxon>Pseudomonadati</taxon>
        <taxon>Planctomycetota</taxon>
        <taxon>Planctomycetia</taxon>
        <taxon>Planctomycetales</taxon>
        <taxon>Planctomycetaceae</taxon>
        <taxon>Symmachiella</taxon>
    </lineage>
</organism>
<keyword evidence="1" id="KW-0472">Membrane</keyword>
<feature type="transmembrane region" description="Helical" evidence="1">
    <location>
        <begin position="33"/>
        <end position="58"/>
    </location>
</feature>
<keyword evidence="1" id="KW-0812">Transmembrane</keyword>
<comment type="caution">
    <text evidence="2">The sequence shown here is derived from an EMBL/GenBank/DDBJ whole genome shotgun (WGS) entry which is preliminary data.</text>
</comment>
<reference evidence="2 3" key="1">
    <citation type="submission" date="2019-02" db="EMBL/GenBank/DDBJ databases">
        <title>Deep-cultivation of Planctomycetes and their phenomic and genomic characterization uncovers novel biology.</title>
        <authorList>
            <person name="Wiegand S."/>
            <person name="Jogler M."/>
            <person name="Boedeker C."/>
            <person name="Pinto D."/>
            <person name="Vollmers J."/>
            <person name="Rivas-Marin E."/>
            <person name="Kohn T."/>
            <person name="Peeters S.H."/>
            <person name="Heuer A."/>
            <person name="Rast P."/>
            <person name="Oberbeckmann S."/>
            <person name="Bunk B."/>
            <person name="Jeske O."/>
            <person name="Meyerdierks A."/>
            <person name="Storesund J.E."/>
            <person name="Kallscheuer N."/>
            <person name="Luecker S."/>
            <person name="Lage O.M."/>
            <person name="Pohl T."/>
            <person name="Merkel B.J."/>
            <person name="Hornburger P."/>
            <person name="Mueller R.-W."/>
            <person name="Bruemmer F."/>
            <person name="Labrenz M."/>
            <person name="Spormann A.M."/>
            <person name="Op Den Camp H."/>
            <person name="Overmann J."/>
            <person name="Amann R."/>
            <person name="Jetten M.S.M."/>
            <person name="Mascher T."/>
            <person name="Medema M.H."/>
            <person name="Devos D.P."/>
            <person name="Kaster A.-K."/>
            <person name="Ovreas L."/>
            <person name="Rohde M."/>
            <person name="Galperin M.Y."/>
            <person name="Jogler C."/>
        </authorList>
    </citation>
    <scope>NUCLEOTIDE SEQUENCE [LARGE SCALE GENOMIC DNA]</scope>
    <source>
        <strain evidence="2 3">CA54</strain>
    </source>
</reference>
<evidence type="ECO:0000313" key="2">
    <source>
        <dbReference type="EMBL" id="TWU13388.1"/>
    </source>
</evidence>
<name>A0A5C6BMT9_9PLAN</name>
<accession>A0A5C6BMT9</accession>
<sequence length="381" mass="43055">MIIVLLAISALLALIGIFVLTDAGQLLRIGKTFVVAYFRFHIWIMALSIVLFLVALLLNIQQGVLQPWMMVVFGVCLAGCFLVTKYLAPYVMFRAKQHDAVYKSVPDAVANDYLQPEDTVYVIEYNGVTKAFPQKYLWVSHIFGGDYGGDEVVLTYCVLTNLPVPFVNELEGKPMNLKVLAQTNNNLLLWDTSSGEIIQQITNTCELSRRKLEPLPVLEMTWKAYQDLFPDGEVLYNPFTNPIERLLSKLMPLDDAHSGERWMFKTVALDDARLPSKEKVIGIKDGADAVAYTKDYLRKNGVVNTRVGSKSIVIAHIPEHDLFVGFDRMNEGEEIEVTDVDVFGNTGEHGTLKRAFIYNGPMWAVWRHYNPDTQLFQLPKV</sequence>
<evidence type="ECO:0000256" key="1">
    <source>
        <dbReference type="SAM" id="Phobius"/>
    </source>
</evidence>
<dbReference type="InterPro" id="IPR021516">
    <property type="entry name" value="DUF3179"/>
</dbReference>
<gene>
    <name evidence="2" type="ORF">CA54_22230</name>
</gene>
<proteinExistence type="predicted"/>
<keyword evidence="3" id="KW-1185">Reference proteome</keyword>
<protein>
    <recommendedName>
        <fullName evidence="4">DUF3179 domain-containing protein</fullName>
    </recommendedName>
</protein>
<dbReference type="Pfam" id="PF11376">
    <property type="entry name" value="DUF3179"/>
    <property type="match status" value="1"/>
</dbReference>
<dbReference type="EMBL" id="SJPP01000001">
    <property type="protein sequence ID" value="TWU13388.1"/>
    <property type="molecule type" value="Genomic_DNA"/>
</dbReference>
<evidence type="ECO:0000313" key="3">
    <source>
        <dbReference type="Proteomes" id="UP000320735"/>
    </source>
</evidence>
<keyword evidence="1" id="KW-1133">Transmembrane helix</keyword>
<feature type="transmembrane region" description="Helical" evidence="1">
    <location>
        <begin position="70"/>
        <end position="88"/>
    </location>
</feature>
<dbReference type="AlphaFoldDB" id="A0A5C6BMT9"/>
<evidence type="ECO:0008006" key="4">
    <source>
        <dbReference type="Google" id="ProtNLM"/>
    </source>
</evidence>
<dbReference type="Proteomes" id="UP000320735">
    <property type="component" value="Unassembled WGS sequence"/>
</dbReference>